<evidence type="ECO:0000313" key="4">
    <source>
        <dbReference type="Proteomes" id="UP000215914"/>
    </source>
</evidence>
<keyword evidence="4" id="KW-1185">Reference proteome</keyword>
<feature type="chain" id="PRO_5012829391" evidence="1">
    <location>
        <begin position="19"/>
        <end position="74"/>
    </location>
</feature>
<sequence>MAKVLIMIFFLFLVSVSGFSGTSKLPHKVKDSMNLPSVPKCQYDPECEIICHSCDMRIIHCTRGLCYCGTTRCL</sequence>
<feature type="signal peptide" evidence="1">
    <location>
        <begin position="1"/>
        <end position="18"/>
    </location>
</feature>
<reference evidence="3" key="2">
    <citation type="submission" date="2017-02" db="EMBL/GenBank/DDBJ databases">
        <title>Sunflower complete genome.</title>
        <authorList>
            <person name="Langlade N."/>
            <person name="Munos S."/>
        </authorList>
    </citation>
    <scope>NUCLEOTIDE SEQUENCE [LARGE SCALE GENOMIC DNA]</scope>
    <source>
        <tissue evidence="3">Leaves</tissue>
    </source>
</reference>
<organism evidence="3 4">
    <name type="scientific">Helianthus annuus</name>
    <name type="common">Common sunflower</name>
    <dbReference type="NCBI Taxonomy" id="4232"/>
    <lineage>
        <taxon>Eukaryota</taxon>
        <taxon>Viridiplantae</taxon>
        <taxon>Streptophyta</taxon>
        <taxon>Embryophyta</taxon>
        <taxon>Tracheophyta</taxon>
        <taxon>Spermatophyta</taxon>
        <taxon>Magnoliopsida</taxon>
        <taxon>eudicotyledons</taxon>
        <taxon>Gunneridae</taxon>
        <taxon>Pentapetalae</taxon>
        <taxon>asterids</taxon>
        <taxon>campanulids</taxon>
        <taxon>Asterales</taxon>
        <taxon>Asteraceae</taxon>
        <taxon>Asteroideae</taxon>
        <taxon>Heliantheae alliance</taxon>
        <taxon>Heliantheae</taxon>
        <taxon>Helianthus</taxon>
    </lineage>
</organism>
<dbReference type="AlphaFoldDB" id="A0A251VH94"/>
<dbReference type="Proteomes" id="UP000215914">
    <property type="component" value="Chromosome 2"/>
</dbReference>
<evidence type="ECO:0000313" key="3">
    <source>
        <dbReference type="EMBL" id="OTG34659.1"/>
    </source>
</evidence>
<gene>
    <name evidence="3" type="ORF">HannXRQ_Chr02g0048221</name>
    <name evidence="2" type="ORF">HanXRQr2_Chr02g0070001</name>
</gene>
<protein>
    <submittedName>
        <fullName evidence="3">Uncharacterized protein</fullName>
    </submittedName>
</protein>
<reference evidence="2" key="3">
    <citation type="submission" date="2020-06" db="EMBL/GenBank/DDBJ databases">
        <title>Helianthus annuus Genome sequencing and assembly Release 2.</title>
        <authorList>
            <person name="Gouzy J."/>
            <person name="Langlade N."/>
            <person name="Munos S."/>
        </authorList>
    </citation>
    <scope>NUCLEOTIDE SEQUENCE</scope>
    <source>
        <tissue evidence="2">Leaves</tissue>
    </source>
</reference>
<dbReference type="InParanoid" id="A0A251VH94"/>
<evidence type="ECO:0000313" key="2">
    <source>
        <dbReference type="EMBL" id="KAF5818779.1"/>
    </source>
</evidence>
<dbReference type="Gramene" id="mRNA:HanXRQr2_Chr02g0070001">
    <property type="protein sequence ID" value="mRNA:HanXRQr2_Chr02g0070001"/>
    <property type="gene ID" value="HanXRQr2_Chr02g0070001"/>
</dbReference>
<dbReference type="EMBL" id="MNCJ02000317">
    <property type="protein sequence ID" value="KAF5818779.1"/>
    <property type="molecule type" value="Genomic_DNA"/>
</dbReference>
<accession>A0A251VH94</accession>
<evidence type="ECO:0000256" key="1">
    <source>
        <dbReference type="SAM" id="SignalP"/>
    </source>
</evidence>
<dbReference type="EMBL" id="CM007891">
    <property type="protein sequence ID" value="OTG34659.1"/>
    <property type="molecule type" value="Genomic_DNA"/>
</dbReference>
<reference evidence="2 4" key="1">
    <citation type="journal article" date="2017" name="Nature">
        <title>The sunflower genome provides insights into oil metabolism, flowering and Asterid evolution.</title>
        <authorList>
            <person name="Badouin H."/>
            <person name="Gouzy J."/>
            <person name="Grassa C.J."/>
            <person name="Murat F."/>
            <person name="Staton S.E."/>
            <person name="Cottret L."/>
            <person name="Lelandais-Briere C."/>
            <person name="Owens G.L."/>
            <person name="Carrere S."/>
            <person name="Mayjonade B."/>
            <person name="Legrand L."/>
            <person name="Gill N."/>
            <person name="Kane N.C."/>
            <person name="Bowers J.E."/>
            <person name="Hubner S."/>
            <person name="Bellec A."/>
            <person name="Berard A."/>
            <person name="Berges H."/>
            <person name="Blanchet N."/>
            <person name="Boniface M.C."/>
            <person name="Brunel D."/>
            <person name="Catrice O."/>
            <person name="Chaidir N."/>
            <person name="Claudel C."/>
            <person name="Donnadieu C."/>
            <person name="Faraut T."/>
            <person name="Fievet G."/>
            <person name="Helmstetter N."/>
            <person name="King M."/>
            <person name="Knapp S.J."/>
            <person name="Lai Z."/>
            <person name="Le Paslier M.C."/>
            <person name="Lippi Y."/>
            <person name="Lorenzon L."/>
            <person name="Mandel J.R."/>
            <person name="Marage G."/>
            <person name="Marchand G."/>
            <person name="Marquand E."/>
            <person name="Bret-Mestries E."/>
            <person name="Morien E."/>
            <person name="Nambeesan S."/>
            <person name="Nguyen T."/>
            <person name="Pegot-Espagnet P."/>
            <person name="Pouilly N."/>
            <person name="Raftis F."/>
            <person name="Sallet E."/>
            <person name="Schiex T."/>
            <person name="Thomas J."/>
            <person name="Vandecasteele C."/>
            <person name="Vares D."/>
            <person name="Vear F."/>
            <person name="Vautrin S."/>
            <person name="Crespi M."/>
            <person name="Mangin B."/>
            <person name="Burke J.M."/>
            <person name="Salse J."/>
            <person name="Munos S."/>
            <person name="Vincourt P."/>
            <person name="Rieseberg L.H."/>
            <person name="Langlade N.B."/>
        </authorList>
    </citation>
    <scope>NUCLEOTIDE SEQUENCE [LARGE SCALE GENOMIC DNA]</scope>
    <source>
        <strain evidence="4">cv. SF193</strain>
        <tissue evidence="2">Leaves</tissue>
    </source>
</reference>
<keyword evidence="1" id="KW-0732">Signal</keyword>
<name>A0A251VH94_HELAN</name>
<proteinExistence type="predicted"/>